<protein>
    <recommendedName>
        <fullName evidence="3">L1 transposable element RRM domain-containing protein</fullName>
    </recommendedName>
</protein>
<organism evidence="1 2">
    <name type="scientific">Cirrhinus molitorella</name>
    <name type="common">mud carp</name>
    <dbReference type="NCBI Taxonomy" id="172907"/>
    <lineage>
        <taxon>Eukaryota</taxon>
        <taxon>Metazoa</taxon>
        <taxon>Chordata</taxon>
        <taxon>Craniata</taxon>
        <taxon>Vertebrata</taxon>
        <taxon>Euteleostomi</taxon>
        <taxon>Actinopterygii</taxon>
        <taxon>Neopterygii</taxon>
        <taxon>Teleostei</taxon>
        <taxon>Ostariophysi</taxon>
        <taxon>Cypriniformes</taxon>
        <taxon>Cyprinidae</taxon>
        <taxon>Labeoninae</taxon>
        <taxon>Labeonini</taxon>
        <taxon>Cirrhinus</taxon>
    </lineage>
</organism>
<evidence type="ECO:0000313" key="2">
    <source>
        <dbReference type="Proteomes" id="UP001558613"/>
    </source>
</evidence>
<reference evidence="1 2" key="1">
    <citation type="submission" date="2023-09" db="EMBL/GenBank/DDBJ databases">
        <authorList>
            <person name="Wang M."/>
        </authorList>
    </citation>
    <scope>NUCLEOTIDE SEQUENCE [LARGE SCALE GENOMIC DNA]</scope>
    <source>
        <strain evidence="1">GT-2023</strain>
        <tissue evidence="1">Liver</tissue>
    </source>
</reference>
<keyword evidence="2" id="KW-1185">Reference proteome</keyword>
<dbReference type="PANTHER" id="PTHR11505">
    <property type="entry name" value="L1 TRANSPOSABLE ELEMENT-RELATED"/>
    <property type="match status" value="1"/>
</dbReference>
<gene>
    <name evidence="1" type="ORF">QQF64_036320</name>
</gene>
<dbReference type="EMBL" id="JAYMGO010000004">
    <property type="protein sequence ID" value="KAL1276697.1"/>
    <property type="molecule type" value="Genomic_DNA"/>
</dbReference>
<dbReference type="Proteomes" id="UP001558613">
    <property type="component" value="Unassembled WGS sequence"/>
</dbReference>
<dbReference type="Gene3D" id="3.30.70.1820">
    <property type="entry name" value="L1 transposable element, RRM domain"/>
    <property type="match status" value="1"/>
</dbReference>
<evidence type="ECO:0000313" key="1">
    <source>
        <dbReference type="EMBL" id="KAL1276697.1"/>
    </source>
</evidence>
<proteinExistence type="predicted"/>
<sequence>MASDEASASSDCAVSHGSSLPDFSHGALLKHIANVVAEEGQRTQKMMNDSFAKLESGLDVKVNSIIKRIDEVAAATESLSSRLAETETRISAVEDDITPLKKKLSALKKLNMTLTEKITDLERQSRRDNIRILNLRESVEGSNPLQFFESFIPKLLELPVPCIEIDRAHHGLGTPTDGRPRPVILKIHRSRDVTTILSDARGKGKLQYEDQQLHIAPDISPAVHATRRAFNPVCNKLIKRGIRFQMNFPAVLVFKGDGIQKTFRDPKDAKTYIDDSVNV</sequence>
<name>A0ABR3NIL3_9TELE</name>
<dbReference type="Gene3D" id="1.20.5.340">
    <property type="match status" value="1"/>
</dbReference>
<dbReference type="InterPro" id="IPR004244">
    <property type="entry name" value="Transposase_22"/>
</dbReference>
<comment type="caution">
    <text evidence="1">The sequence shown here is derived from an EMBL/GenBank/DDBJ whole genome shotgun (WGS) entry which is preliminary data.</text>
</comment>
<evidence type="ECO:0008006" key="3">
    <source>
        <dbReference type="Google" id="ProtNLM"/>
    </source>
</evidence>
<accession>A0ABR3NIL3</accession>